<proteinExistence type="predicted"/>
<dbReference type="Proteomes" id="UP000244904">
    <property type="component" value="Unassembled WGS sequence"/>
</dbReference>
<protein>
    <recommendedName>
        <fullName evidence="3">Antifreeze glycopeptide polyprotein</fullName>
    </recommendedName>
</protein>
<keyword evidence="2" id="KW-1185">Reference proteome</keyword>
<gene>
    <name evidence="1" type="ORF">PRI8871_02190</name>
</gene>
<reference evidence="2" key="1">
    <citation type="submission" date="2018-03" db="EMBL/GenBank/DDBJ databases">
        <authorList>
            <person name="Rodrigo-Torres L."/>
            <person name="Arahal R. D."/>
            <person name="Lucena T."/>
        </authorList>
    </citation>
    <scope>NUCLEOTIDE SEQUENCE [LARGE SCALE GENOMIC DNA]</scope>
    <source>
        <strain evidence="2">CECT 8871</strain>
    </source>
</reference>
<dbReference type="EMBL" id="OMOJ01000004">
    <property type="protein sequence ID" value="SPF80385.1"/>
    <property type="molecule type" value="Genomic_DNA"/>
</dbReference>
<evidence type="ECO:0000313" key="2">
    <source>
        <dbReference type="Proteomes" id="UP000244904"/>
    </source>
</evidence>
<dbReference type="AlphaFoldDB" id="A0A2R8AWH5"/>
<organism evidence="1 2">
    <name type="scientific">Pseudoprimorskyibacter insulae</name>
    <dbReference type="NCBI Taxonomy" id="1695997"/>
    <lineage>
        <taxon>Bacteria</taxon>
        <taxon>Pseudomonadati</taxon>
        <taxon>Pseudomonadota</taxon>
        <taxon>Alphaproteobacteria</taxon>
        <taxon>Rhodobacterales</taxon>
        <taxon>Paracoccaceae</taxon>
        <taxon>Pseudoprimorskyibacter</taxon>
    </lineage>
</organism>
<evidence type="ECO:0008006" key="3">
    <source>
        <dbReference type="Google" id="ProtNLM"/>
    </source>
</evidence>
<accession>A0A2R8AWH5</accession>
<name>A0A2R8AWH5_9RHOB</name>
<evidence type="ECO:0000313" key="1">
    <source>
        <dbReference type="EMBL" id="SPF80385.1"/>
    </source>
</evidence>
<sequence length="499" mass="52540">MPLLAALACPAQAQDPLSAIDWLGRADPVLTTPEEPPVSHSVQTPEVAVSALEDSSVASVGLLPSNITGLPPTLWRSSRAASLAAQVAALDLDGHPDLMRLLITLLLAEAEPPEDAGDAGLYVAARVRKLIELGALDPARALIDRAGPERPTLFPLWFDLSLLAGDAEAACASLDEAPHLMPDPKARIYCAAQSGDWMTAVTILQGAVAIGDINPRDEDLLSRFLDAEIADTGFALAPSNMTTPLEFRLYEAIGDPLPTASLPRAFAAIDLGGDAGWKAQIESAERLARVGVLQPNMLVGIYTARRAAASGGVWDRVKAVQALDTALTDGTPDQVAEALLKAWPMMAAETLLHPFGEIFGDRLAKLPLSGPAARLALKSVLLSSNYELAQTMPTTGLPRQSMLAALAQGRAELPSNATPAEAAVLAGFSADTPPNTAKDALRQGLLGEVILRAMAQFGSGAQGNWQSLTDAIATFRYVGLEQVARRASLHLLVIQEGRR</sequence>
<dbReference type="OrthoDB" id="7929427at2"/>